<evidence type="ECO:0000313" key="3">
    <source>
        <dbReference type="Proteomes" id="UP000195386"/>
    </source>
</evidence>
<dbReference type="RefSeq" id="WP_087426736.1">
    <property type="nucleotide sequence ID" value="NZ_NFII01000017.1"/>
</dbReference>
<dbReference type="PANTHER" id="PTHR46401:SF2">
    <property type="entry name" value="GLYCOSYLTRANSFERASE WBBK-RELATED"/>
    <property type="match status" value="1"/>
</dbReference>
<dbReference type="Proteomes" id="UP000195386">
    <property type="component" value="Unassembled WGS sequence"/>
</dbReference>
<accession>A0A1Y3YWN5</accession>
<evidence type="ECO:0000313" key="2">
    <source>
        <dbReference type="EMBL" id="OUN99897.1"/>
    </source>
</evidence>
<dbReference type="SUPFAM" id="SSF53756">
    <property type="entry name" value="UDP-Glycosyltransferase/glycogen phosphorylase"/>
    <property type="match status" value="1"/>
</dbReference>
<keyword evidence="1" id="KW-0808">Transferase</keyword>
<dbReference type="AlphaFoldDB" id="A0A1Y3YWN5"/>
<protein>
    <recommendedName>
        <fullName evidence="4">Glycosyltransferase</fullName>
    </recommendedName>
</protein>
<dbReference type="PANTHER" id="PTHR46401">
    <property type="entry name" value="GLYCOSYLTRANSFERASE WBBK-RELATED"/>
    <property type="match status" value="1"/>
</dbReference>
<evidence type="ECO:0008006" key="4">
    <source>
        <dbReference type="Google" id="ProtNLM"/>
    </source>
</evidence>
<name>A0A1Y3YWN5_9BACE</name>
<dbReference type="GO" id="GO:0009103">
    <property type="term" value="P:lipopolysaccharide biosynthetic process"/>
    <property type="evidence" value="ECO:0007669"/>
    <property type="project" value="TreeGrafter"/>
</dbReference>
<organism evidence="2 3">
    <name type="scientific">Bacteroides clarus</name>
    <dbReference type="NCBI Taxonomy" id="626929"/>
    <lineage>
        <taxon>Bacteria</taxon>
        <taxon>Pseudomonadati</taxon>
        <taxon>Bacteroidota</taxon>
        <taxon>Bacteroidia</taxon>
        <taxon>Bacteroidales</taxon>
        <taxon>Bacteroidaceae</taxon>
        <taxon>Bacteroides</taxon>
    </lineage>
</organism>
<evidence type="ECO:0000256" key="1">
    <source>
        <dbReference type="ARBA" id="ARBA00022679"/>
    </source>
</evidence>
<sequence length="335" mass="39916">MKKIVYVGFAFTHHLLTHAGYQQIKQYIPYYHYIDCQSEYNFICKIIKRHHLLDRLYIKLFGSRLWLSEFRCIFYSIFHKDVVFHVIYSENILKYLYLFIGKKNQIASTYHLPYETLVRNKTYVRSIQHSNYVILMTSKNLMEVRKLKGDNKVYYIPHGIDTTFYNSGLSSRDTKHLLMVGNMLRNFKFANKLFEYLLNNIPDLKITIVTKEENYQFFSPHPQLYLCSNISNEEILNLYQKATLLVLPMFSFTANNALLEALSCGCPAYIISDYVDTSYNNPYLVTEKPNLEKNIYYIKSFLNRYVDNSIEIRKHILDEYSWEHIGTKVYQLLLQ</sequence>
<dbReference type="Gene3D" id="3.40.50.2000">
    <property type="entry name" value="Glycogen Phosphorylase B"/>
    <property type="match status" value="2"/>
</dbReference>
<gene>
    <name evidence="2" type="ORF">B5F97_15015</name>
</gene>
<dbReference type="GO" id="GO:0016757">
    <property type="term" value="F:glycosyltransferase activity"/>
    <property type="evidence" value="ECO:0007669"/>
    <property type="project" value="TreeGrafter"/>
</dbReference>
<comment type="caution">
    <text evidence="2">The sequence shown here is derived from an EMBL/GenBank/DDBJ whole genome shotgun (WGS) entry which is preliminary data.</text>
</comment>
<dbReference type="EMBL" id="NFII01000017">
    <property type="protein sequence ID" value="OUN99897.1"/>
    <property type="molecule type" value="Genomic_DNA"/>
</dbReference>
<reference evidence="3" key="1">
    <citation type="submission" date="2017-04" db="EMBL/GenBank/DDBJ databases">
        <title>Function of individual gut microbiota members based on whole genome sequencing of pure cultures obtained from chicken caecum.</title>
        <authorList>
            <person name="Medvecky M."/>
            <person name="Cejkova D."/>
            <person name="Polansky O."/>
            <person name="Karasova D."/>
            <person name="Kubasova T."/>
            <person name="Cizek A."/>
            <person name="Rychlik I."/>
        </authorList>
    </citation>
    <scope>NUCLEOTIDE SEQUENCE [LARGE SCALE GENOMIC DNA]</scope>
    <source>
        <strain evidence="3">An43</strain>
    </source>
</reference>
<proteinExistence type="predicted"/>
<dbReference type="Pfam" id="PF13692">
    <property type="entry name" value="Glyco_trans_1_4"/>
    <property type="match status" value="1"/>
</dbReference>